<dbReference type="RefSeq" id="XP_066705672.1">
    <property type="nucleotide sequence ID" value="XM_066836779.1"/>
</dbReference>
<proteinExistence type="predicted"/>
<dbReference type="GeneID" id="92069841"/>
<evidence type="ECO:0000313" key="2">
    <source>
        <dbReference type="EMBL" id="KAK7966280.1"/>
    </source>
</evidence>
<sequence>MLPNTLNTILLLALTVAAAPAAPEAHPLETRGDIKNCDDTKTKYGGTYTDGSGTYVKSDQTSHPWKGGRIRKCWWDYFLVSTTAQEDPWKLASGKQYCAAGGDCSVASLTGSQTCQSRSTTISADVGLAIEGFSMGLGVSTTDEKSKCHTASDTSQCTWHDGGCHVVWTQQQMVEQKGYRRQRCNWGHGDETQCMSDWTMRTPTKQVNYGCGSKCEDTNTCGNTDGKPC</sequence>
<keyword evidence="1" id="KW-0732">Signal</keyword>
<dbReference type="EMBL" id="JAQQWE010000001">
    <property type="protein sequence ID" value="KAK7966280.1"/>
    <property type="molecule type" value="Genomic_DNA"/>
</dbReference>
<dbReference type="Proteomes" id="UP001391051">
    <property type="component" value="Unassembled WGS sequence"/>
</dbReference>
<feature type="signal peptide" evidence="1">
    <location>
        <begin position="1"/>
        <end position="21"/>
    </location>
</feature>
<feature type="chain" id="PRO_5045363180" evidence="1">
    <location>
        <begin position="22"/>
        <end position="229"/>
    </location>
</feature>
<evidence type="ECO:0000313" key="3">
    <source>
        <dbReference type="Proteomes" id="UP001391051"/>
    </source>
</evidence>
<organism evidence="2 3">
    <name type="scientific">Apiospora aurea</name>
    <dbReference type="NCBI Taxonomy" id="335848"/>
    <lineage>
        <taxon>Eukaryota</taxon>
        <taxon>Fungi</taxon>
        <taxon>Dikarya</taxon>
        <taxon>Ascomycota</taxon>
        <taxon>Pezizomycotina</taxon>
        <taxon>Sordariomycetes</taxon>
        <taxon>Xylariomycetidae</taxon>
        <taxon>Amphisphaeriales</taxon>
        <taxon>Apiosporaceae</taxon>
        <taxon>Apiospora</taxon>
    </lineage>
</organism>
<keyword evidence="3" id="KW-1185">Reference proteome</keyword>
<name>A0ABR1QUB3_9PEZI</name>
<protein>
    <submittedName>
        <fullName evidence="2">Uncharacterized protein</fullName>
    </submittedName>
</protein>
<gene>
    <name evidence="2" type="ORF">PG986_000557</name>
</gene>
<evidence type="ECO:0000256" key="1">
    <source>
        <dbReference type="SAM" id="SignalP"/>
    </source>
</evidence>
<reference evidence="2 3" key="1">
    <citation type="submission" date="2023-01" db="EMBL/GenBank/DDBJ databases">
        <title>Analysis of 21 Apiospora genomes using comparative genomics revels a genus with tremendous synthesis potential of carbohydrate active enzymes and secondary metabolites.</title>
        <authorList>
            <person name="Sorensen T."/>
        </authorList>
    </citation>
    <scope>NUCLEOTIDE SEQUENCE [LARGE SCALE GENOMIC DNA]</scope>
    <source>
        <strain evidence="2 3">CBS 24483</strain>
    </source>
</reference>
<comment type="caution">
    <text evidence="2">The sequence shown here is derived from an EMBL/GenBank/DDBJ whole genome shotgun (WGS) entry which is preliminary data.</text>
</comment>
<accession>A0ABR1QUB3</accession>